<name>A0A1I5TYS0_9FIRM</name>
<protein>
    <submittedName>
        <fullName evidence="2">VTC domain-containing protein</fullName>
    </submittedName>
</protein>
<dbReference type="Proteomes" id="UP000182624">
    <property type="component" value="Unassembled WGS sequence"/>
</dbReference>
<dbReference type="Pfam" id="PF09359">
    <property type="entry name" value="VTC"/>
    <property type="match status" value="1"/>
</dbReference>
<dbReference type="GO" id="GO:0006799">
    <property type="term" value="P:polyphosphate biosynthetic process"/>
    <property type="evidence" value="ECO:0007669"/>
    <property type="project" value="UniProtKB-ARBA"/>
</dbReference>
<accession>A0A1I5TYS0</accession>
<dbReference type="RefSeq" id="WP_074887110.1">
    <property type="nucleotide sequence ID" value="NZ_FOXO01000010.1"/>
</dbReference>
<dbReference type="AlphaFoldDB" id="A0A1I5TYS0"/>
<dbReference type="InterPro" id="IPR018966">
    <property type="entry name" value="VTC_domain"/>
</dbReference>
<reference evidence="3" key="1">
    <citation type="submission" date="2016-10" db="EMBL/GenBank/DDBJ databases">
        <authorList>
            <person name="Varghese N."/>
            <person name="Submissions S."/>
        </authorList>
    </citation>
    <scope>NUCLEOTIDE SEQUENCE [LARGE SCALE GENOMIC DNA]</scope>
    <source>
        <strain evidence="3">P18</strain>
    </source>
</reference>
<organism evidence="2 3">
    <name type="scientific">Butyrivibrio proteoclasticus</name>
    <dbReference type="NCBI Taxonomy" id="43305"/>
    <lineage>
        <taxon>Bacteria</taxon>
        <taxon>Bacillati</taxon>
        <taxon>Bacillota</taxon>
        <taxon>Clostridia</taxon>
        <taxon>Lachnospirales</taxon>
        <taxon>Lachnospiraceae</taxon>
        <taxon>Butyrivibrio</taxon>
    </lineage>
</organism>
<dbReference type="InterPro" id="IPR033469">
    <property type="entry name" value="CYTH-like_dom_sf"/>
</dbReference>
<evidence type="ECO:0000313" key="2">
    <source>
        <dbReference type="EMBL" id="SFP88184.1"/>
    </source>
</evidence>
<proteinExistence type="predicted"/>
<dbReference type="Gene3D" id="3.20.100.30">
    <property type="entry name" value="VTC, catalytic tunnel domain"/>
    <property type="match status" value="1"/>
</dbReference>
<dbReference type="EMBL" id="FOXO01000010">
    <property type="protein sequence ID" value="SFP88184.1"/>
    <property type="molecule type" value="Genomic_DNA"/>
</dbReference>
<dbReference type="CDD" id="cd07750">
    <property type="entry name" value="PolyPPase_VTC_like"/>
    <property type="match status" value="1"/>
</dbReference>
<evidence type="ECO:0000313" key="3">
    <source>
        <dbReference type="Proteomes" id="UP000182624"/>
    </source>
</evidence>
<sequence length="259" mass="30050">MAGFKDVFQRIEVKYLLDDIQYNELMKRLEGMAAIDSYGETSILNIYFDTPDFKLIERSLEKPKYKEKLRLRTYGVASDDTNAFIEIKKKYAGVVYKRRISMPYAKAIDYLVNGKEIENKTQISNEIDYFLKYYKGIRPAMAISYDRIAMAGISDPDLRITFDRNIRWRTENLSLSQGNVGKDILLPGQHLMELKIAGAMSMELARILDELNIRKISFSKYGRGYLEYMYGQTNEMIMNGIVPDQKKEESNVAVFRKAV</sequence>
<dbReference type="InterPro" id="IPR042267">
    <property type="entry name" value="VTC_sf"/>
</dbReference>
<keyword evidence="3" id="KW-1185">Reference proteome</keyword>
<feature type="domain" description="VTC" evidence="1">
    <location>
        <begin position="9"/>
        <end position="225"/>
    </location>
</feature>
<gene>
    <name evidence="2" type="ORF">SAMN04487928_110115</name>
</gene>
<dbReference type="OrthoDB" id="185578at2"/>
<dbReference type="SUPFAM" id="SSF55154">
    <property type="entry name" value="CYTH-like phosphatases"/>
    <property type="match status" value="1"/>
</dbReference>
<evidence type="ECO:0000259" key="1">
    <source>
        <dbReference type="Pfam" id="PF09359"/>
    </source>
</evidence>